<dbReference type="GO" id="GO:0008955">
    <property type="term" value="F:peptidoglycan glycosyltransferase activity"/>
    <property type="evidence" value="ECO:0007669"/>
    <property type="project" value="UniProtKB-EC"/>
</dbReference>
<keyword evidence="18" id="KW-0132">Cell division</keyword>
<dbReference type="GO" id="GO:0009252">
    <property type="term" value="P:peptidoglycan biosynthetic process"/>
    <property type="evidence" value="ECO:0007669"/>
    <property type="project" value="UniProtKB-KW"/>
</dbReference>
<name>A0A0M0LE90_9BACL</name>
<evidence type="ECO:0000256" key="9">
    <source>
        <dbReference type="ARBA" id="ARBA00032370"/>
    </source>
</evidence>
<dbReference type="GO" id="GO:0015648">
    <property type="term" value="F:lipid-linked peptidoglycan transporter activity"/>
    <property type="evidence" value="ECO:0007669"/>
    <property type="project" value="TreeGrafter"/>
</dbReference>
<dbReference type="GO" id="GO:0032153">
    <property type="term" value="C:cell division site"/>
    <property type="evidence" value="ECO:0007669"/>
    <property type="project" value="TreeGrafter"/>
</dbReference>
<evidence type="ECO:0000256" key="15">
    <source>
        <dbReference type="ARBA" id="ARBA00049902"/>
    </source>
</evidence>
<comment type="caution">
    <text evidence="18">The sequence shown here is derived from an EMBL/GenBank/DDBJ whole genome shotgun (WGS) entry which is preliminary data.</text>
</comment>
<feature type="transmembrane region" description="Helical" evidence="17">
    <location>
        <begin position="201"/>
        <end position="218"/>
    </location>
</feature>
<evidence type="ECO:0000256" key="2">
    <source>
        <dbReference type="ARBA" id="ARBA00022676"/>
    </source>
</evidence>
<feature type="transmembrane region" description="Helical" evidence="17">
    <location>
        <begin position="80"/>
        <end position="99"/>
    </location>
</feature>
<dbReference type="AlphaFoldDB" id="A0A0M0LE90"/>
<keyword evidence="19" id="KW-1185">Reference proteome</keyword>
<proteinExistence type="inferred from homology"/>
<evidence type="ECO:0000256" key="13">
    <source>
        <dbReference type="ARBA" id="ARBA00041418"/>
    </source>
</evidence>
<dbReference type="GO" id="GO:0051301">
    <property type="term" value="P:cell division"/>
    <property type="evidence" value="ECO:0007669"/>
    <property type="project" value="UniProtKB-KW"/>
</dbReference>
<dbReference type="PANTHER" id="PTHR30474:SF2">
    <property type="entry name" value="PEPTIDOGLYCAN GLYCOSYLTRANSFERASE FTSW-RELATED"/>
    <property type="match status" value="1"/>
</dbReference>
<evidence type="ECO:0000256" key="4">
    <source>
        <dbReference type="ARBA" id="ARBA00022692"/>
    </source>
</evidence>
<keyword evidence="18" id="KW-0131">Cell cycle</keyword>
<feature type="transmembrane region" description="Helical" evidence="17">
    <location>
        <begin position="282"/>
        <end position="312"/>
    </location>
</feature>
<feature type="transmembrane region" description="Helical" evidence="17">
    <location>
        <begin position="12"/>
        <end position="35"/>
    </location>
</feature>
<accession>A0A0M0LE90</accession>
<feature type="transmembrane region" description="Helical" evidence="17">
    <location>
        <begin position="55"/>
        <end position="73"/>
    </location>
</feature>
<feature type="transmembrane region" description="Helical" evidence="17">
    <location>
        <begin position="324"/>
        <end position="351"/>
    </location>
</feature>
<evidence type="ECO:0000256" key="10">
    <source>
        <dbReference type="ARBA" id="ARBA00033270"/>
    </source>
</evidence>
<dbReference type="GeneID" id="301137144"/>
<dbReference type="Proteomes" id="UP000036867">
    <property type="component" value="Unassembled WGS sequence"/>
</dbReference>
<keyword evidence="6" id="KW-0573">Peptidoglycan synthesis</keyword>
<comment type="catalytic activity">
    <reaction evidence="15">
        <text>[GlcNAc-(1-&gt;4)-Mur2Ac(oyl-L-Ala-gamma-D-Glu-L-Lys-D-Ala-D-Ala)](n)-di-trans,octa-cis-undecaprenyl diphosphate + beta-D-GlcNAc-(1-&gt;4)-Mur2Ac(oyl-L-Ala-gamma-D-Glu-L-Lys-D-Ala-D-Ala)-di-trans,octa-cis-undecaprenyl diphosphate = [GlcNAc-(1-&gt;4)-Mur2Ac(oyl-L-Ala-gamma-D-Glu-L-Lys-D-Ala-D-Ala)](n+1)-di-trans,octa-cis-undecaprenyl diphosphate + di-trans,octa-cis-undecaprenyl diphosphate + H(+)</text>
        <dbReference type="Rhea" id="RHEA:23708"/>
        <dbReference type="Rhea" id="RHEA-COMP:9602"/>
        <dbReference type="Rhea" id="RHEA-COMP:9603"/>
        <dbReference type="ChEBI" id="CHEBI:15378"/>
        <dbReference type="ChEBI" id="CHEBI:58405"/>
        <dbReference type="ChEBI" id="CHEBI:60033"/>
        <dbReference type="ChEBI" id="CHEBI:78435"/>
        <dbReference type="EC" id="2.4.99.28"/>
    </reaction>
</comment>
<dbReference type="EC" id="2.4.99.28" evidence="14"/>
<comment type="function">
    <text evidence="16">Peptidoglycan polymerase that is essential for cell division.</text>
</comment>
<dbReference type="Pfam" id="PF01098">
    <property type="entry name" value="FTSW_RODA_SPOVE"/>
    <property type="match status" value="1"/>
</dbReference>
<dbReference type="STRING" id="263475.AMD00_13660"/>
<feature type="transmembrane region" description="Helical" evidence="17">
    <location>
        <begin position="175"/>
        <end position="194"/>
    </location>
</feature>
<keyword evidence="4 17" id="KW-0812">Transmembrane</keyword>
<evidence type="ECO:0000256" key="1">
    <source>
        <dbReference type="ARBA" id="ARBA00004141"/>
    </source>
</evidence>
<evidence type="ECO:0000256" key="8">
    <source>
        <dbReference type="ARBA" id="ARBA00023136"/>
    </source>
</evidence>
<keyword evidence="5" id="KW-0133">Cell shape</keyword>
<evidence type="ECO:0000256" key="14">
    <source>
        <dbReference type="ARBA" id="ARBA00044770"/>
    </source>
</evidence>
<evidence type="ECO:0000313" key="18">
    <source>
        <dbReference type="EMBL" id="KOO49410.1"/>
    </source>
</evidence>
<sequence>MKTYLKNYSRNFDYPLFFTYLLLCLFGLVMIYSASMVWAVNKLGYSADYFYKKQIINLCIGAVAFAVGAFIPYKIYKENKVLLVMLSFMFISLLSVYFFGFSPGNSGAKSWINLGFANIQPSEFVKIIVILYFSAVFTKKYEKGKIDNINESIIPPIFVLFAAAFMVFLEPDLGGLMIIFFIAISVIAASGIKFKTFGKILGVLGVCMAIALIGIFFIRDSFFTEKRMGRINAFFNPFEDEQFFGYQIVNGYLAIGAGGIKGLGIGQSVQKMGYLPEPQTDFILAIIAEELGTFGVAIVLGGLGFIVIRALLIALRTKDPMARMIAAGIASMIGFQTFINVGGLTGIIPLTGVPLPFISYGGTSIILLSLAMGILINVSMFVKRERNKV</sequence>
<evidence type="ECO:0000256" key="5">
    <source>
        <dbReference type="ARBA" id="ARBA00022960"/>
    </source>
</evidence>
<keyword evidence="2" id="KW-0328">Glycosyltransferase</keyword>
<keyword evidence="3" id="KW-0808">Transferase</keyword>
<evidence type="ECO:0000256" key="3">
    <source>
        <dbReference type="ARBA" id="ARBA00022679"/>
    </source>
</evidence>
<dbReference type="PATRIC" id="fig|263475.3.peg.3992"/>
<evidence type="ECO:0000313" key="19">
    <source>
        <dbReference type="Proteomes" id="UP000036867"/>
    </source>
</evidence>
<evidence type="ECO:0000256" key="6">
    <source>
        <dbReference type="ARBA" id="ARBA00022984"/>
    </source>
</evidence>
<feature type="transmembrane region" description="Helical" evidence="17">
    <location>
        <begin position="149"/>
        <end position="169"/>
    </location>
</feature>
<comment type="similarity">
    <text evidence="11">Belongs to the SEDS family. FtsW subfamily.</text>
</comment>
<dbReference type="PROSITE" id="PS00428">
    <property type="entry name" value="FTSW_RODA_SPOVE"/>
    <property type="match status" value="1"/>
</dbReference>
<protein>
    <recommendedName>
        <fullName evidence="12">Probable peptidoglycan glycosyltransferase FtsW</fullName>
        <ecNumber evidence="14">2.4.99.28</ecNumber>
    </recommendedName>
    <alternativeName>
        <fullName evidence="13">Cell division protein FtsW</fullName>
    </alternativeName>
    <alternativeName>
        <fullName evidence="10">Cell wall polymerase</fullName>
    </alternativeName>
    <alternativeName>
        <fullName evidence="9">Peptidoglycan polymerase</fullName>
    </alternativeName>
</protein>
<gene>
    <name evidence="18" type="ORF">AMD00_13660</name>
</gene>
<feature type="transmembrane region" description="Helical" evidence="17">
    <location>
        <begin position="119"/>
        <end position="137"/>
    </location>
</feature>
<dbReference type="GO" id="GO:0008360">
    <property type="term" value="P:regulation of cell shape"/>
    <property type="evidence" value="ECO:0007669"/>
    <property type="project" value="UniProtKB-KW"/>
</dbReference>
<dbReference type="OrthoDB" id="9768187at2"/>
<evidence type="ECO:0000256" key="11">
    <source>
        <dbReference type="ARBA" id="ARBA00038053"/>
    </source>
</evidence>
<dbReference type="InterPro" id="IPR001182">
    <property type="entry name" value="FtsW/RodA"/>
</dbReference>
<comment type="subcellular location">
    <subcellularLocation>
        <location evidence="1">Membrane</location>
        <topology evidence="1">Multi-pass membrane protein</topology>
    </subcellularLocation>
</comment>
<evidence type="ECO:0000256" key="16">
    <source>
        <dbReference type="ARBA" id="ARBA00049966"/>
    </source>
</evidence>
<organism evidence="18 19">
    <name type="scientific">Viridibacillus arvi</name>
    <dbReference type="NCBI Taxonomy" id="263475"/>
    <lineage>
        <taxon>Bacteria</taxon>
        <taxon>Bacillati</taxon>
        <taxon>Bacillota</taxon>
        <taxon>Bacilli</taxon>
        <taxon>Bacillales</taxon>
        <taxon>Caryophanaceae</taxon>
        <taxon>Viridibacillus</taxon>
    </lineage>
</organism>
<evidence type="ECO:0000256" key="12">
    <source>
        <dbReference type="ARBA" id="ARBA00041185"/>
    </source>
</evidence>
<evidence type="ECO:0000256" key="7">
    <source>
        <dbReference type="ARBA" id="ARBA00022989"/>
    </source>
</evidence>
<keyword evidence="7 17" id="KW-1133">Transmembrane helix</keyword>
<dbReference type="GO" id="GO:0005886">
    <property type="term" value="C:plasma membrane"/>
    <property type="evidence" value="ECO:0007669"/>
    <property type="project" value="TreeGrafter"/>
</dbReference>
<dbReference type="EMBL" id="LILB01000005">
    <property type="protein sequence ID" value="KOO49410.1"/>
    <property type="molecule type" value="Genomic_DNA"/>
</dbReference>
<dbReference type="RefSeq" id="WP_053417577.1">
    <property type="nucleotide sequence ID" value="NZ_JBCMHV010000008.1"/>
</dbReference>
<evidence type="ECO:0000256" key="17">
    <source>
        <dbReference type="SAM" id="Phobius"/>
    </source>
</evidence>
<keyword evidence="8 17" id="KW-0472">Membrane</keyword>
<dbReference type="PANTHER" id="PTHR30474">
    <property type="entry name" value="CELL CYCLE PROTEIN"/>
    <property type="match status" value="1"/>
</dbReference>
<feature type="transmembrane region" description="Helical" evidence="17">
    <location>
        <begin position="357"/>
        <end position="382"/>
    </location>
</feature>
<reference evidence="19" key="1">
    <citation type="submission" date="2015-08" db="EMBL/GenBank/DDBJ databases">
        <title>Fjat-10028 dsm 16317.</title>
        <authorList>
            <person name="Liu B."/>
            <person name="Wang J."/>
            <person name="Zhu Y."/>
            <person name="Liu G."/>
            <person name="Chen Q."/>
            <person name="Chen Z."/>
            <person name="Lan J."/>
            <person name="Che J."/>
            <person name="Ge C."/>
            <person name="Shi H."/>
            <person name="Pan Z."/>
            <person name="Liu X."/>
        </authorList>
    </citation>
    <scope>NUCLEOTIDE SEQUENCE [LARGE SCALE GENOMIC DNA]</scope>
    <source>
        <strain evidence="19">DSM 16317</strain>
    </source>
</reference>
<dbReference type="InterPro" id="IPR018365">
    <property type="entry name" value="Cell_cycle_FtsW-rel_CS"/>
</dbReference>